<reference evidence="11" key="6">
    <citation type="submission" date="2023-07" db="EMBL/GenBank/DDBJ databases">
        <title>Complete genome sequence of Ligilactobacillus salivarius SRCM217594 isolated from Gallus gallus domesticus feces.</title>
        <authorList>
            <person name="Yang H.-G."/>
            <person name="Ryu M.-S."/>
            <person name="Ha G.-S."/>
            <person name="Yang H.-J."/>
            <person name="Jeong D.-Y."/>
        </authorList>
    </citation>
    <scope>NUCLEOTIDE SEQUENCE</scope>
    <source>
        <strain evidence="11">SRCM217594</strain>
    </source>
</reference>
<keyword evidence="2" id="KW-1003">Cell membrane</keyword>
<dbReference type="EMBL" id="CP007646">
    <property type="protein sequence ID" value="AIR10702.1"/>
    <property type="molecule type" value="Genomic_DNA"/>
</dbReference>
<reference evidence="10" key="4">
    <citation type="journal article" date="2021" name="PeerJ">
        <title>Extensive microbial diversity within the chicken gut microbiome revealed by metagenomics and culture.</title>
        <authorList>
            <person name="Gilroy R."/>
            <person name="Ravi A."/>
            <person name="Getino M."/>
            <person name="Pursley I."/>
            <person name="Horton D.L."/>
            <person name="Alikhan N.F."/>
            <person name="Baker D."/>
            <person name="Gharbi K."/>
            <person name="Hall N."/>
            <person name="Watson M."/>
            <person name="Adriaenssens E.M."/>
            <person name="Foster-Nyarko E."/>
            <person name="Jarju S."/>
            <person name="Secka A."/>
            <person name="Antonio M."/>
            <person name="Oren A."/>
            <person name="Chaudhuri R.R."/>
            <person name="La Ragione R."/>
            <person name="Hildebrand F."/>
            <person name="Pallen M.J."/>
        </authorList>
    </citation>
    <scope>NUCLEOTIDE SEQUENCE</scope>
    <source>
        <strain evidence="10">CHK189-29639</strain>
    </source>
</reference>
<keyword evidence="3 6" id="KW-0812">Transmembrane</keyword>
<feature type="domain" description="DUF2179" evidence="7">
    <location>
        <begin position="222"/>
        <end position="274"/>
    </location>
</feature>
<evidence type="ECO:0000313" key="15">
    <source>
        <dbReference type="Proteomes" id="UP000467635"/>
    </source>
</evidence>
<evidence type="ECO:0000313" key="8">
    <source>
        <dbReference type="EMBL" id="AIR10702.1"/>
    </source>
</evidence>
<proteinExistence type="predicted"/>
<protein>
    <submittedName>
        <fullName evidence="12">DUF2179 domain-containing protein</fullName>
    </submittedName>
    <submittedName>
        <fullName evidence="8">Hypothetical membrane spanning protein</fullName>
    </submittedName>
    <submittedName>
        <fullName evidence="10">YitT family protein</fullName>
    </submittedName>
</protein>
<reference evidence="10" key="5">
    <citation type="submission" date="2021-09" db="EMBL/GenBank/DDBJ databases">
        <authorList>
            <person name="Gilroy R."/>
        </authorList>
    </citation>
    <scope>NUCLEOTIDE SEQUENCE</scope>
    <source>
        <strain evidence="10">CHK189-29639</strain>
    </source>
</reference>
<comment type="subcellular location">
    <subcellularLocation>
        <location evidence="1">Cell membrane</location>
        <topology evidence="1">Multi-pass membrane protein</topology>
    </subcellularLocation>
</comment>
<keyword evidence="4 6" id="KW-1133">Transmembrane helix</keyword>
<feature type="transmembrane region" description="Helical" evidence="6">
    <location>
        <begin position="145"/>
        <end position="166"/>
    </location>
</feature>
<evidence type="ECO:0000313" key="12">
    <source>
        <dbReference type="EMBL" id="MSE08580.1"/>
    </source>
</evidence>
<accession>A0A089RVT7</accession>
<reference evidence="9 14" key="2">
    <citation type="submission" date="2016-09" db="EMBL/GenBank/DDBJ databases">
        <title>Complete Genome Sequence of Lactobacillus salivarius Jin.</title>
        <authorList>
            <person name="Jin N."/>
            <person name="Li C."/>
            <person name="Wang M."/>
            <person name="Ren D."/>
            <person name="Di Y."/>
            <person name="Pan R."/>
            <person name="Du S."/>
            <person name="Lu H."/>
            <person name="Li X."/>
            <person name="Tian M."/>
        </authorList>
    </citation>
    <scope>NUCLEOTIDE SEQUENCE [LARGE SCALE GENOMIC DNA]</scope>
    <source>
        <strain evidence="9 14">CICC 23174</strain>
    </source>
</reference>
<reference evidence="12 15" key="3">
    <citation type="submission" date="2019-11" db="EMBL/GenBank/DDBJ databases">
        <title>Draft Genome Sequence of Plant Growth-Promoting Rhizosphere-Associated Bacteria.</title>
        <authorList>
            <person name="Vasilyev I.Y."/>
            <person name="Radchenko V."/>
            <person name="Ilnitskaya E.V."/>
        </authorList>
    </citation>
    <scope>NUCLEOTIDE SEQUENCE [LARGE SCALE GENOMIC DNA]</scope>
    <source>
        <strain evidence="12 15">VRA_01-1sq_f</strain>
    </source>
</reference>
<dbReference type="AlphaFoldDB" id="A0A089RVT7"/>
<evidence type="ECO:0000313" key="9">
    <source>
        <dbReference type="EMBL" id="AOO73770.1"/>
    </source>
</evidence>
<dbReference type="Pfam" id="PF10035">
    <property type="entry name" value="DUF2179"/>
    <property type="match status" value="1"/>
</dbReference>
<evidence type="ECO:0000313" key="10">
    <source>
        <dbReference type="EMBL" id="HJG15759.1"/>
    </source>
</evidence>
<dbReference type="EMBL" id="CP017107">
    <property type="protein sequence ID" value="AOO73770.1"/>
    <property type="molecule type" value="Genomic_DNA"/>
</dbReference>
<gene>
    <name evidence="9" type="ORF">BHF65_05880</name>
    <name evidence="12" type="ORF">GKC33_07650</name>
    <name evidence="10" type="ORF">K8V06_06455</name>
    <name evidence="8" type="ORF">LSJ_1028</name>
    <name evidence="11" type="ORF">QYC35_03485</name>
</gene>
<dbReference type="InterPro" id="IPR051461">
    <property type="entry name" value="UPF0750_membrane"/>
</dbReference>
<evidence type="ECO:0000313" key="14">
    <source>
        <dbReference type="Proteomes" id="UP000094723"/>
    </source>
</evidence>
<dbReference type="Proteomes" id="UP000467635">
    <property type="component" value="Unassembled WGS sequence"/>
</dbReference>
<evidence type="ECO:0000259" key="7">
    <source>
        <dbReference type="Pfam" id="PF10035"/>
    </source>
</evidence>
<keyword evidence="5 6" id="KW-0472">Membrane</keyword>
<evidence type="ECO:0000256" key="4">
    <source>
        <dbReference type="ARBA" id="ARBA00022989"/>
    </source>
</evidence>
<feature type="transmembrane region" description="Helical" evidence="6">
    <location>
        <begin position="12"/>
        <end position="31"/>
    </location>
</feature>
<evidence type="ECO:0000313" key="11">
    <source>
        <dbReference type="EMBL" id="MDN4833298.1"/>
    </source>
</evidence>
<evidence type="ECO:0000256" key="6">
    <source>
        <dbReference type="SAM" id="Phobius"/>
    </source>
</evidence>
<dbReference type="KEGG" id="lsj:LSJ_1028"/>
<dbReference type="InterPro" id="IPR015867">
    <property type="entry name" value="N-reg_PII/ATP_PRibTrfase_C"/>
</dbReference>
<evidence type="ECO:0000256" key="2">
    <source>
        <dbReference type="ARBA" id="ARBA00022475"/>
    </source>
</evidence>
<dbReference type="Pfam" id="PF02588">
    <property type="entry name" value="YitT_membrane"/>
    <property type="match status" value="1"/>
</dbReference>
<dbReference type="PANTHER" id="PTHR33545:SF9">
    <property type="entry name" value="UPF0750 MEMBRANE PROTEIN YITE"/>
    <property type="match status" value="1"/>
</dbReference>
<dbReference type="PIRSF" id="PIRSF006483">
    <property type="entry name" value="Membrane_protein_YitT"/>
    <property type="match status" value="1"/>
</dbReference>
<dbReference type="InterPro" id="IPR019264">
    <property type="entry name" value="DUF2179"/>
</dbReference>
<dbReference type="Proteomes" id="UP000094723">
    <property type="component" value="Chromosome"/>
</dbReference>
<evidence type="ECO:0000256" key="1">
    <source>
        <dbReference type="ARBA" id="ARBA00004651"/>
    </source>
</evidence>
<evidence type="ECO:0000256" key="5">
    <source>
        <dbReference type="ARBA" id="ARBA00023136"/>
    </source>
</evidence>
<feature type="transmembrane region" description="Helical" evidence="6">
    <location>
        <begin position="107"/>
        <end position="125"/>
    </location>
</feature>
<dbReference type="Proteomes" id="UP000759256">
    <property type="component" value="Unassembled WGS sequence"/>
</dbReference>
<sequence>MTRNIRRYRWGRWLVFLVALEIITLSINFFYAPIDIAAGGTTGIAILVEAVWHVERPLTVLICNLAMIGLAWIFLERKVVKNITLGSLLLPVFMQLTPSFQVTDNELLAVIIGGGLMGFGVSLLYRINASSGGTTVPPMILKKYFYLDSALTLMFIDLLVIFMNIFVAGLNAFFLAAFSQVITALVMRYTEVGFDLKYQVQILSNDLLDEIKETLLKDNSSLTLYDVVGGYSQTQKQQILLIVDRQDYGHLIAKIHEIDPEAFIVTSNVTKVHGGKWGL</sequence>
<organism evidence="8 13">
    <name type="scientific">Ligilactobacillus salivarius</name>
    <dbReference type="NCBI Taxonomy" id="1624"/>
    <lineage>
        <taxon>Bacteria</taxon>
        <taxon>Bacillati</taxon>
        <taxon>Bacillota</taxon>
        <taxon>Bacilli</taxon>
        <taxon>Lactobacillales</taxon>
        <taxon>Lactobacillaceae</taxon>
        <taxon>Ligilactobacillus</taxon>
    </lineage>
</organism>
<dbReference type="Proteomes" id="UP001174888">
    <property type="component" value="Unassembled WGS sequence"/>
</dbReference>
<dbReference type="Gene3D" id="3.30.70.120">
    <property type="match status" value="1"/>
</dbReference>
<dbReference type="EMBL" id="JAUIQT010000001">
    <property type="protein sequence ID" value="MDN4833298.1"/>
    <property type="molecule type" value="Genomic_DNA"/>
</dbReference>
<dbReference type="InterPro" id="IPR003740">
    <property type="entry name" value="YitT"/>
</dbReference>
<evidence type="ECO:0000256" key="3">
    <source>
        <dbReference type="ARBA" id="ARBA00022692"/>
    </source>
</evidence>
<dbReference type="CDD" id="cd16380">
    <property type="entry name" value="YitT_C"/>
    <property type="match status" value="1"/>
</dbReference>
<evidence type="ECO:0000313" key="13">
    <source>
        <dbReference type="Proteomes" id="UP000029488"/>
    </source>
</evidence>
<dbReference type="GO" id="GO:0005886">
    <property type="term" value="C:plasma membrane"/>
    <property type="evidence" value="ECO:0007669"/>
    <property type="project" value="UniProtKB-SubCell"/>
</dbReference>
<feature type="transmembrane region" description="Helical" evidence="6">
    <location>
        <begin position="58"/>
        <end position="75"/>
    </location>
</feature>
<reference evidence="8 13" key="1">
    <citation type="journal article" date="2014" name="BMC Genomics">
        <title>Unusual genome complexity in Lactobacillus salivarius JCM1046.</title>
        <authorList>
            <person name="Raftis E.J."/>
            <person name="Forde B.M."/>
            <person name="Claesson M.J."/>
            <person name="O'Toole P.W."/>
        </authorList>
    </citation>
    <scope>NUCLEOTIDE SEQUENCE [LARGE SCALE GENOMIC DNA]</scope>
    <source>
        <strain evidence="8 13">JCM1046</strain>
    </source>
</reference>
<name>A0A089RVT7_9LACO</name>
<dbReference type="EMBL" id="DYVK01000062">
    <property type="protein sequence ID" value="HJG15759.1"/>
    <property type="molecule type" value="Genomic_DNA"/>
</dbReference>
<dbReference type="RefSeq" id="WP_003710306.1">
    <property type="nucleotide sequence ID" value="NZ_CP007646.1"/>
</dbReference>
<dbReference type="Proteomes" id="UP000029488">
    <property type="component" value="Chromosome"/>
</dbReference>
<dbReference type="PANTHER" id="PTHR33545">
    <property type="entry name" value="UPF0750 MEMBRANE PROTEIN YITT-RELATED"/>
    <property type="match status" value="1"/>
</dbReference>
<dbReference type="EMBL" id="WKKX01000337">
    <property type="protein sequence ID" value="MSE08580.1"/>
    <property type="molecule type" value="Genomic_DNA"/>
</dbReference>